<keyword evidence="3 4" id="KW-0732">Signal</keyword>
<proteinExistence type="inferred from homology"/>
<feature type="signal peptide" evidence="4">
    <location>
        <begin position="1"/>
        <end position="22"/>
    </location>
</feature>
<dbReference type="PROSITE" id="PS51257">
    <property type="entry name" value="PROKAR_LIPOPROTEIN"/>
    <property type="match status" value="1"/>
</dbReference>
<dbReference type="Proteomes" id="UP001170379">
    <property type="component" value="Unassembled WGS sequence"/>
</dbReference>
<name>A0ABT7CBH2_9MICO</name>
<evidence type="ECO:0000256" key="1">
    <source>
        <dbReference type="ARBA" id="ARBA00008520"/>
    </source>
</evidence>
<dbReference type="InterPro" id="IPR006059">
    <property type="entry name" value="SBP"/>
</dbReference>
<evidence type="ECO:0000256" key="2">
    <source>
        <dbReference type="ARBA" id="ARBA00022448"/>
    </source>
</evidence>
<evidence type="ECO:0000256" key="4">
    <source>
        <dbReference type="SAM" id="SignalP"/>
    </source>
</evidence>
<keyword evidence="6" id="KW-1185">Reference proteome</keyword>
<reference evidence="5" key="2">
    <citation type="journal article" date="2022" name="Sci. Rep.">
        <title>In silico prediction of the enzymes involved in the degradation of the herbicide molinate by Gulosibacter molinativorax ON4T.</title>
        <authorList>
            <person name="Lopes A.R."/>
            <person name="Bunin E."/>
            <person name="Viana A.T."/>
            <person name="Froufe H."/>
            <person name="Munoz-Merida A."/>
            <person name="Pinho D."/>
            <person name="Figueiredo J."/>
            <person name="Barroso C."/>
            <person name="Vaz-Moreira I."/>
            <person name="Bellanger X."/>
            <person name="Egas C."/>
            <person name="Nunes O.C."/>
        </authorList>
    </citation>
    <scope>NUCLEOTIDE SEQUENCE</scope>
    <source>
        <strain evidence="5">ON4</strain>
    </source>
</reference>
<dbReference type="Gene3D" id="3.40.190.10">
    <property type="entry name" value="Periplasmic binding protein-like II"/>
    <property type="match status" value="2"/>
</dbReference>
<gene>
    <name evidence="5" type="ORF">C7K25_11505</name>
</gene>
<evidence type="ECO:0000313" key="5">
    <source>
        <dbReference type="EMBL" id="MDJ1371986.1"/>
    </source>
</evidence>
<sequence>MKSRIAVKSAIALFGATALALAGCASGSPGETGAGGGETAAAERGPITFAMGANDTGKLVPIIEAWNAEHPDEEVTLSELPQEADQQRETLVQSLQANSGDYDVMALDVTWTAEFAANGWLQPLEGDLALDTTGLLPATVDSATYMGTLYAGPQNTNAQLLYYRTDLVDKAPATWTELIDSCGAAEEAGVDCLVLQLKNYEGLTVQTTQAINANGGAVVDEDGSTPLVEEAGAKAGLQSLVDAYAAGEIAQRTDSFTEEETNLAFVGGESMYAYNWPYMYDNAGAEESQVKGNFEVAPIVGPDGPGASTLGGYNNGINMFSEYKATALDFIKFVQSEENQKSFAEQSFPPVLASVYEDSALIEQFPYLPTLKDALDTAQPRPVTPYYAAISKAIHDNAYAAITAGKSVDDAMADMAAAIRNAAA</sequence>
<feature type="chain" id="PRO_5047334746" evidence="4">
    <location>
        <begin position="23"/>
        <end position="424"/>
    </location>
</feature>
<reference evidence="5" key="1">
    <citation type="submission" date="2018-03" db="EMBL/GenBank/DDBJ databases">
        <authorList>
            <person name="Nunes O.C."/>
            <person name="Lopes A.R."/>
            <person name="Froufe H."/>
            <person name="Munoz-Merida A."/>
            <person name="Barroso C."/>
            <person name="Egas C."/>
        </authorList>
    </citation>
    <scope>NUCLEOTIDE SEQUENCE</scope>
    <source>
        <strain evidence="5">ON4</strain>
    </source>
</reference>
<comment type="caution">
    <text evidence="5">The sequence shown here is derived from an EMBL/GenBank/DDBJ whole genome shotgun (WGS) entry which is preliminary data.</text>
</comment>
<dbReference type="EMBL" id="PXVD01000018">
    <property type="protein sequence ID" value="MDJ1371986.1"/>
    <property type="molecule type" value="Genomic_DNA"/>
</dbReference>
<dbReference type="PANTHER" id="PTHR30061">
    <property type="entry name" value="MALTOSE-BINDING PERIPLASMIC PROTEIN"/>
    <property type="match status" value="1"/>
</dbReference>
<dbReference type="RefSeq" id="WP_026936468.1">
    <property type="nucleotide sequence ID" value="NZ_CP028426.1"/>
</dbReference>
<dbReference type="PANTHER" id="PTHR30061:SF50">
    <property type="entry name" value="MALTOSE_MALTODEXTRIN-BINDING PERIPLASMIC PROTEIN"/>
    <property type="match status" value="1"/>
</dbReference>
<keyword evidence="2" id="KW-0813">Transport</keyword>
<comment type="similarity">
    <text evidence="1">Belongs to the bacterial solute-binding protein 1 family.</text>
</comment>
<dbReference type="CDD" id="cd14750">
    <property type="entry name" value="PBP2_TMBP"/>
    <property type="match status" value="1"/>
</dbReference>
<evidence type="ECO:0000313" key="6">
    <source>
        <dbReference type="Proteomes" id="UP001170379"/>
    </source>
</evidence>
<dbReference type="SUPFAM" id="SSF53850">
    <property type="entry name" value="Periplasmic binding protein-like II"/>
    <property type="match status" value="1"/>
</dbReference>
<organism evidence="5 6">
    <name type="scientific">Gulosibacter molinativorax</name>
    <dbReference type="NCBI Taxonomy" id="256821"/>
    <lineage>
        <taxon>Bacteria</taxon>
        <taxon>Bacillati</taxon>
        <taxon>Actinomycetota</taxon>
        <taxon>Actinomycetes</taxon>
        <taxon>Micrococcales</taxon>
        <taxon>Microbacteriaceae</taxon>
        <taxon>Gulosibacter</taxon>
    </lineage>
</organism>
<accession>A0ABT7CBH2</accession>
<dbReference type="Pfam" id="PF01547">
    <property type="entry name" value="SBP_bac_1"/>
    <property type="match status" value="1"/>
</dbReference>
<evidence type="ECO:0000256" key="3">
    <source>
        <dbReference type="ARBA" id="ARBA00022729"/>
    </source>
</evidence>
<protein>
    <submittedName>
        <fullName evidence="5">ABC transporter substrate-binding protein</fullName>
    </submittedName>
</protein>